<gene>
    <name evidence="1" type="ORF">GALL_470020</name>
</gene>
<name>A0A1J5PUG7_9ZZZZ</name>
<organism evidence="1">
    <name type="scientific">mine drainage metagenome</name>
    <dbReference type="NCBI Taxonomy" id="410659"/>
    <lineage>
        <taxon>unclassified sequences</taxon>
        <taxon>metagenomes</taxon>
        <taxon>ecological metagenomes</taxon>
    </lineage>
</organism>
<accession>A0A1J5PUG7</accession>
<sequence>MQHTTVSATGMHAQGRLFFQHSNAHSRVTLAQFARNRQPDNSSAHDKVIYCFLHFILTIER</sequence>
<dbReference type="AlphaFoldDB" id="A0A1J5PUG7"/>
<protein>
    <submittedName>
        <fullName evidence="1">Uncharacterized protein</fullName>
    </submittedName>
</protein>
<proteinExistence type="predicted"/>
<reference evidence="1" key="1">
    <citation type="submission" date="2016-10" db="EMBL/GenBank/DDBJ databases">
        <title>Sequence of Gallionella enrichment culture.</title>
        <authorList>
            <person name="Poehlein A."/>
            <person name="Muehling M."/>
            <person name="Daniel R."/>
        </authorList>
    </citation>
    <scope>NUCLEOTIDE SEQUENCE</scope>
</reference>
<dbReference type="EMBL" id="MLJW01003756">
    <property type="protein sequence ID" value="OIQ71383.1"/>
    <property type="molecule type" value="Genomic_DNA"/>
</dbReference>
<evidence type="ECO:0000313" key="1">
    <source>
        <dbReference type="EMBL" id="OIQ71383.1"/>
    </source>
</evidence>
<comment type="caution">
    <text evidence="1">The sequence shown here is derived from an EMBL/GenBank/DDBJ whole genome shotgun (WGS) entry which is preliminary data.</text>
</comment>